<dbReference type="AlphaFoldDB" id="A0A7G1I5H6"/>
<dbReference type="EMBL" id="AP023343">
    <property type="protein sequence ID" value="BCI85513.1"/>
    <property type="molecule type" value="Genomic_DNA"/>
</dbReference>
<name>A0A7G1I5H6_MYCKA</name>
<dbReference type="Proteomes" id="UP000516380">
    <property type="component" value="Chromosome"/>
</dbReference>
<proteinExistence type="predicted"/>
<organism evidence="1 2">
    <name type="scientific">Mycobacterium kansasii</name>
    <dbReference type="NCBI Taxonomy" id="1768"/>
    <lineage>
        <taxon>Bacteria</taxon>
        <taxon>Bacillati</taxon>
        <taxon>Actinomycetota</taxon>
        <taxon>Actinomycetes</taxon>
        <taxon>Mycobacteriales</taxon>
        <taxon>Mycobacteriaceae</taxon>
        <taxon>Mycobacterium</taxon>
    </lineage>
</organism>
<evidence type="ECO:0000313" key="1">
    <source>
        <dbReference type="EMBL" id="BCI85513.1"/>
    </source>
</evidence>
<keyword evidence="2" id="KW-1185">Reference proteome</keyword>
<accession>A0A7G1I5H6</accession>
<evidence type="ECO:0000313" key="2">
    <source>
        <dbReference type="Proteomes" id="UP000516380"/>
    </source>
</evidence>
<protein>
    <submittedName>
        <fullName evidence="1">Uncharacterized protein</fullName>
    </submittedName>
</protein>
<gene>
    <name evidence="1" type="ORF">NIIDMKKI_07190</name>
</gene>
<reference evidence="1 2" key="1">
    <citation type="submission" date="2020-07" db="EMBL/GenBank/DDBJ databases">
        <title>Mycobacterium kansasii (former subtype) with zoonotic potential isolated from diseased indoor pet cat, Japan.</title>
        <authorList>
            <person name="Fukano H."/>
            <person name="Terazono T."/>
            <person name="Hoshino Y."/>
        </authorList>
    </citation>
    <scope>NUCLEOTIDE SEQUENCE [LARGE SCALE GENOMIC DNA]</scope>
    <source>
        <strain evidence="1 2">Kuro-I</strain>
    </source>
</reference>
<sequence length="71" mass="7254">MLQVRTWERVATPYTNLGRAAAISATAVASLLAYPVAPACTVLAVACVRANNAAAANSTAAWAPRTAAVVR</sequence>